<comment type="caution">
    <text evidence="3">The sequence shown here is derived from an EMBL/GenBank/DDBJ whole genome shotgun (WGS) entry which is preliminary data.</text>
</comment>
<reference evidence="3 4" key="1">
    <citation type="journal article" date="2022" name="bioRxiv">
        <title>Genomics of Preaxostyla Flagellates Illuminates Evolutionary Transitions and the Path Towards Mitochondrial Loss.</title>
        <authorList>
            <person name="Novak L.V.F."/>
            <person name="Treitli S.C."/>
            <person name="Pyrih J."/>
            <person name="Halakuc P."/>
            <person name="Pipaliya S.V."/>
            <person name="Vacek V."/>
            <person name="Brzon O."/>
            <person name="Soukal P."/>
            <person name="Eme L."/>
            <person name="Dacks J.B."/>
            <person name="Karnkowska A."/>
            <person name="Elias M."/>
            <person name="Hampl V."/>
        </authorList>
    </citation>
    <scope>NUCLEOTIDE SEQUENCE [LARGE SCALE GENOMIC DNA]</scope>
    <source>
        <strain evidence="3">NAU3</strain>
        <tissue evidence="3">Gut</tissue>
    </source>
</reference>
<evidence type="ECO:0000313" key="4">
    <source>
        <dbReference type="Proteomes" id="UP001281761"/>
    </source>
</evidence>
<gene>
    <name evidence="3" type="ORF">BLNAU_3403</name>
</gene>
<dbReference type="InterPro" id="IPR003864">
    <property type="entry name" value="CSC1/OSCA1-like_7TM"/>
</dbReference>
<keyword evidence="1" id="KW-1133">Transmembrane helix</keyword>
<sequence length="187" mass="21880">MPNQAYVDGKRMQPFTGSYLLSFHWYEQSVSTIYMNIILDSVLDFVFELLHPVDRLLNFPTWFAADKKDQPELNFSRTPSPRPVAERMSSLMYLFMIGCIFSHIMPLAIPTLAVFFFLQHWVDNTAILRWYRDPPPLSLDMLKSFVRVIEVRIFFRLHCSGLCVLHHPSDVSHDLPKGQKQQTQETD</sequence>
<feature type="domain" description="CSC1/OSCA1-like 7TM region" evidence="2">
    <location>
        <begin position="30"/>
        <end position="133"/>
    </location>
</feature>
<evidence type="ECO:0000256" key="1">
    <source>
        <dbReference type="SAM" id="Phobius"/>
    </source>
</evidence>
<accession>A0ABQ9YD13</accession>
<organism evidence="3 4">
    <name type="scientific">Blattamonas nauphoetae</name>
    <dbReference type="NCBI Taxonomy" id="2049346"/>
    <lineage>
        <taxon>Eukaryota</taxon>
        <taxon>Metamonada</taxon>
        <taxon>Preaxostyla</taxon>
        <taxon>Oxymonadida</taxon>
        <taxon>Blattamonas</taxon>
    </lineage>
</organism>
<evidence type="ECO:0000313" key="3">
    <source>
        <dbReference type="EMBL" id="KAK2961605.1"/>
    </source>
</evidence>
<keyword evidence="1" id="KW-0472">Membrane</keyword>
<evidence type="ECO:0000259" key="2">
    <source>
        <dbReference type="Pfam" id="PF02714"/>
    </source>
</evidence>
<dbReference type="EMBL" id="JARBJD010000015">
    <property type="protein sequence ID" value="KAK2961605.1"/>
    <property type="molecule type" value="Genomic_DNA"/>
</dbReference>
<protein>
    <recommendedName>
        <fullName evidence="2">CSC1/OSCA1-like 7TM region domain-containing protein</fullName>
    </recommendedName>
</protein>
<proteinExistence type="predicted"/>
<keyword evidence="4" id="KW-1185">Reference proteome</keyword>
<feature type="transmembrane region" description="Helical" evidence="1">
    <location>
        <begin position="91"/>
        <end position="118"/>
    </location>
</feature>
<name>A0ABQ9YD13_9EUKA</name>
<dbReference type="Proteomes" id="UP001281761">
    <property type="component" value="Unassembled WGS sequence"/>
</dbReference>
<dbReference type="Pfam" id="PF02714">
    <property type="entry name" value="RSN1_7TM"/>
    <property type="match status" value="1"/>
</dbReference>
<keyword evidence="1" id="KW-0812">Transmembrane</keyword>